<keyword evidence="13 14" id="KW-0472">Membrane</keyword>
<dbReference type="GO" id="GO:0016036">
    <property type="term" value="P:cellular response to phosphate starvation"/>
    <property type="evidence" value="ECO:0007669"/>
    <property type="project" value="TreeGrafter"/>
</dbReference>
<dbReference type="GO" id="GO:0005524">
    <property type="term" value="F:ATP binding"/>
    <property type="evidence" value="ECO:0007669"/>
    <property type="project" value="UniProtKB-KW"/>
</dbReference>
<gene>
    <name evidence="17" type="ORF">VN24_13950</name>
</gene>
<keyword evidence="18" id="KW-1185">Reference proteome</keyword>
<evidence type="ECO:0000256" key="3">
    <source>
        <dbReference type="ARBA" id="ARBA00012438"/>
    </source>
</evidence>
<keyword evidence="6" id="KW-0808">Transferase</keyword>
<dbReference type="GO" id="GO:0005886">
    <property type="term" value="C:plasma membrane"/>
    <property type="evidence" value="ECO:0007669"/>
    <property type="project" value="UniProtKB-SubCell"/>
</dbReference>
<dbReference type="InterPro" id="IPR004358">
    <property type="entry name" value="Sig_transdc_His_kin-like_C"/>
</dbReference>
<keyword evidence="9" id="KW-0418">Kinase</keyword>
<dbReference type="Gene3D" id="6.10.340.10">
    <property type="match status" value="1"/>
</dbReference>
<keyword evidence="7 14" id="KW-0812">Transmembrane</keyword>
<reference evidence="17 18" key="1">
    <citation type="journal article" date="2015" name="J. Biotechnol.">
        <title>Complete genome sequence of Paenibacillus beijingensis 7188(T) (=DSM 24997(T)), a novel rhizobacterium from jujube garden soil.</title>
        <authorList>
            <person name="Kwak Y."/>
            <person name="Shin J.H."/>
        </authorList>
    </citation>
    <scope>NUCLEOTIDE SEQUENCE [LARGE SCALE GENOMIC DNA]</scope>
    <source>
        <strain evidence="17 18">DSM 24997</strain>
    </source>
</reference>
<keyword evidence="8" id="KW-0547">Nucleotide-binding</keyword>
<feature type="domain" description="HAMP" evidence="16">
    <location>
        <begin position="386"/>
        <end position="438"/>
    </location>
</feature>
<dbReference type="Gene3D" id="3.30.450.20">
    <property type="entry name" value="PAS domain"/>
    <property type="match status" value="2"/>
</dbReference>
<dbReference type="PROSITE" id="PS50885">
    <property type="entry name" value="HAMP"/>
    <property type="match status" value="1"/>
</dbReference>
<dbReference type="InterPro" id="IPR036097">
    <property type="entry name" value="HisK_dim/P_sf"/>
</dbReference>
<dbReference type="SMART" id="SM00388">
    <property type="entry name" value="HisKA"/>
    <property type="match status" value="1"/>
</dbReference>
<dbReference type="SUPFAM" id="SSF55874">
    <property type="entry name" value="ATPase domain of HSP90 chaperone/DNA topoisomerase II/histidine kinase"/>
    <property type="match status" value="1"/>
</dbReference>
<dbReference type="CDD" id="cd00082">
    <property type="entry name" value="HisKA"/>
    <property type="match status" value="1"/>
</dbReference>
<comment type="catalytic activity">
    <reaction evidence="1">
        <text>ATP + protein L-histidine = ADP + protein N-phospho-L-histidine.</text>
        <dbReference type="EC" id="2.7.13.3"/>
    </reaction>
</comment>
<dbReference type="Gene3D" id="3.30.565.10">
    <property type="entry name" value="Histidine kinase-like ATPase, C-terminal domain"/>
    <property type="match status" value="1"/>
</dbReference>
<dbReference type="SUPFAM" id="SSF47384">
    <property type="entry name" value="Homodimeric domain of signal transducing histidine kinase"/>
    <property type="match status" value="1"/>
</dbReference>
<evidence type="ECO:0000256" key="11">
    <source>
        <dbReference type="ARBA" id="ARBA00022989"/>
    </source>
</evidence>
<keyword evidence="11 14" id="KW-1133">Transmembrane helix</keyword>
<evidence type="ECO:0000256" key="5">
    <source>
        <dbReference type="ARBA" id="ARBA00022553"/>
    </source>
</evidence>
<dbReference type="KEGG" id="pbj:VN24_13950"/>
<dbReference type="RefSeq" id="WP_045670900.1">
    <property type="nucleotide sequence ID" value="NZ_CP011058.1"/>
</dbReference>
<dbReference type="InterPro" id="IPR029151">
    <property type="entry name" value="Sensor-like_sf"/>
</dbReference>
<protein>
    <recommendedName>
        <fullName evidence="3">histidine kinase</fullName>
        <ecNumber evidence="3">2.7.13.3</ecNumber>
    </recommendedName>
</protein>
<dbReference type="Pfam" id="PF00672">
    <property type="entry name" value="HAMP"/>
    <property type="match status" value="1"/>
</dbReference>
<dbReference type="InterPro" id="IPR036890">
    <property type="entry name" value="HATPase_C_sf"/>
</dbReference>
<dbReference type="PANTHER" id="PTHR45453">
    <property type="entry name" value="PHOSPHATE REGULON SENSOR PROTEIN PHOR"/>
    <property type="match status" value="1"/>
</dbReference>
<comment type="subcellular location">
    <subcellularLocation>
        <location evidence="2">Cell membrane</location>
        <topology evidence="2">Multi-pass membrane protein</topology>
    </subcellularLocation>
</comment>
<dbReference type="InterPro" id="IPR003661">
    <property type="entry name" value="HisK_dim/P_dom"/>
</dbReference>
<keyword evidence="12" id="KW-0902">Two-component regulatory system</keyword>
<dbReference type="Pfam" id="PF00512">
    <property type="entry name" value="HisKA"/>
    <property type="match status" value="1"/>
</dbReference>
<evidence type="ECO:0000256" key="6">
    <source>
        <dbReference type="ARBA" id="ARBA00022679"/>
    </source>
</evidence>
<evidence type="ECO:0000256" key="12">
    <source>
        <dbReference type="ARBA" id="ARBA00023012"/>
    </source>
</evidence>
<proteinExistence type="predicted"/>
<dbReference type="PANTHER" id="PTHR45453:SF1">
    <property type="entry name" value="PHOSPHATE REGULON SENSOR PROTEIN PHOR"/>
    <property type="match status" value="1"/>
</dbReference>
<dbReference type="SMART" id="SM00304">
    <property type="entry name" value="HAMP"/>
    <property type="match status" value="1"/>
</dbReference>
<dbReference type="Gene3D" id="1.10.287.130">
    <property type="match status" value="1"/>
</dbReference>
<dbReference type="EMBL" id="CP011058">
    <property type="protein sequence ID" value="AJY75471.1"/>
    <property type="molecule type" value="Genomic_DNA"/>
</dbReference>
<dbReference type="SUPFAM" id="SSF103190">
    <property type="entry name" value="Sensory domain-like"/>
    <property type="match status" value="1"/>
</dbReference>
<dbReference type="AlphaFoldDB" id="A0A0D5NJM3"/>
<evidence type="ECO:0000256" key="7">
    <source>
        <dbReference type="ARBA" id="ARBA00022692"/>
    </source>
</evidence>
<dbReference type="EC" id="2.7.13.3" evidence="3"/>
<dbReference type="Pfam" id="PF02518">
    <property type="entry name" value="HATPase_c"/>
    <property type="match status" value="1"/>
</dbReference>
<feature type="domain" description="Histidine kinase" evidence="15">
    <location>
        <begin position="485"/>
        <end position="702"/>
    </location>
</feature>
<evidence type="ECO:0000313" key="17">
    <source>
        <dbReference type="EMBL" id="AJY75471.1"/>
    </source>
</evidence>
<dbReference type="InterPro" id="IPR050351">
    <property type="entry name" value="BphY/WalK/GraS-like"/>
</dbReference>
<dbReference type="PATRIC" id="fig|1126833.4.peg.3041"/>
<evidence type="ECO:0000259" key="15">
    <source>
        <dbReference type="PROSITE" id="PS50109"/>
    </source>
</evidence>
<name>A0A0D5NJM3_9BACL</name>
<dbReference type="GO" id="GO:0000155">
    <property type="term" value="F:phosphorelay sensor kinase activity"/>
    <property type="evidence" value="ECO:0007669"/>
    <property type="project" value="InterPro"/>
</dbReference>
<dbReference type="FunFam" id="3.30.565.10:FF:000006">
    <property type="entry name" value="Sensor histidine kinase WalK"/>
    <property type="match status" value="1"/>
</dbReference>
<dbReference type="Proteomes" id="UP000032633">
    <property type="component" value="Chromosome"/>
</dbReference>
<dbReference type="CDD" id="cd00075">
    <property type="entry name" value="HATPase"/>
    <property type="match status" value="1"/>
</dbReference>
<dbReference type="STRING" id="1126833.VN24_13950"/>
<dbReference type="CDD" id="cd06225">
    <property type="entry name" value="HAMP"/>
    <property type="match status" value="1"/>
</dbReference>
<dbReference type="SMART" id="SM00387">
    <property type="entry name" value="HATPase_c"/>
    <property type="match status" value="1"/>
</dbReference>
<evidence type="ECO:0000256" key="2">
    <source>
        <dbReference type="ARBA" id="ARBA00004651"/>
    </source>
</evidence>
<dbReference type="InterPro" id="IPR003660">
    <property type="entry name" value="HAMP_dom"/>
</dbReference>
<reference evidence="18" key="2">
    <citation type="submission" date="2015-03" db="EMBL/GenBank/DDBJ databases">
        <title>Genome sequence of Paenibacillus beijingensis strain DSM 24997T.</title>
        <authorList>
            <person name="Kwak Y."/>
            <person name="Shin J.-H."/>
        </authorList>
    </citation>
    <scope>NUCLEOTIDE SEQUENCE [LARGE SCALE GENOMIC DNA]</scope>
    <source>
        <strain evidence="18">DSM 24997</strain>
    </source>
</reference>
<feature type="transmembrane region" description="Helical" evidence="14">
    <location>
        <begin position="12"/>
        <end position="37"/>
    </location>
</feature>
<evidence type="ECO:0000313" key="18">
    <source>
        <dbReference type="Proteomes" id="UP000032633"/>
    </source>
</evidence>
<dbReference type="Pfam" id="PF02743">
    <property type="entry name" value="dCache_1"/>
    <property type="match status" value="1"/>
</dbReference>
<dbReference type="CDD" id="cd18773">
    <property type="entry name" value="PDC1_HK_sensor"/>
    <property type="match status" value="1"/>
</dbReference>
<evidence type="ECO:0000256" key="1">
    <source>
        <dbReference type="ARBA" id="ARBA00000085"/>
    </source>
</evidence>
<evidence type="ECO:0000256" key="9">
    <source>
        <dbReference type="ARBA" id="ARBA00022777"/>
    </source>
</evidence>
<dbReference type="SUPFAM" id="SSF158472">
    <property type="entry name" value="HAMP domain-like"/>
    <property type="match status" value="1"/>
</dbReference>
<sequence>MPKRFNRLIPKTLAVQILLVMLVSAIVPLGVLGWLGIQTTRSHFDAYASSQARLVERNYVEIYQSYLQEQVNAIDAEMKEVEHAVQSAVWEGKAIFSDRKRYSVPPLSFTEGQQWALLDERGNEAVSILTDDGTLSQPVLQDMALSQYLHPLFSGEIRRNPNIVAMYYIHPKGTTYYFGSPSAKGNPLNASADAPTTAYSFYRDALSILPGEEKVAWTKPYLDITPNGRMFTATAPIYDGQGQLKGVVAADVTIDAFVRHVLDVRFREPGAYAFLLDTDRKLMAVQHAGYKEIGGLDLQTFFELEQEGGYREAKVDGQADMLFGGSVPSTGWLLGYVVPKERLLYSVSRSSSELTEKTGSRLFSQLTLISVVSAAICFTLAVFLWLRISKPLKMLKGAFHEMGSGQFQIELREPRTREFDQLMQTFNRMSARIGELMDEQVRLNEDLEHKVEERTVELNRANTELRDRVGELVQMENWRKKWFTHISHDLKTPAAVAKGFIDAILDGKIPDDQTGKYLIKVTERIQTINRLVRDLNDLSLLETGQIRIQPERHDAGPFFRRLIAKWTDPISLGGRAIIVEENGQSAQILADPHYIGRAVNNIIENAVKYSPSDSTVTVSIDHEPDRVVFRVIDQGAGIPAESLPYVFDSFYRVDKSRNSSIPGSGLGLSIAREIVRLHGGDIGVELNAGHGCTFLIALPVDGSEEA</sequence>
<dbReference type="GO" id="GO:0004721">
    <property type="term" value="F:phosphoprotein phosphatase activity"/>
    <property type="evidence" value="ECO:0007669"/>
    <property type="project" value="TreeGrafter"/>
</dbReference>
<evidence type="ECO:0000256" key="10">
    <source>
        <dbReference type="ARBA" id="ARBA00022840"/>
    </source>
</evidence>
<dbReference type="PRINTS" id="PR00344">
    <property type="entry name" value="BCTRLSENSOR"/>
</dbReference>
<dbReference type="InterPro" id="IPR033479">
    <property type="entry name" value="dCache_1"/>
</dbReference>
<evidence type="ECO:0000256" key="4">
    <source>
        <dbReference type="ARBA" id="ARBA00022475"/>
    </source>
</evidence>
<evidence type="ECO:0000256" key="13">
    <source>
        <dbReference type="ARBA" id="ARBA00023136"/>
    </source>
</evidence>
<feature type="transmembrane region" description="Helical" evidence="14">
    <location>
        <begin position="362"/>
        <end position="386"/>
    </location>
</feature>
<dbReference type="HOGENOM" id="CLU_023032_0_0_9"/>
<dbReference type="PROSITE" id="PS50109">
    <property type="entry name" value="HIS_KIN"/>
    <property type="match status" value="1"/>
</dbReference>
<dbReference type="InterPro" id="IPR005467">
    <property type="entry name" value="His_kinase_dom"/>
</dbReference>
<evidence type="ECO:0000259" key="16">
    <source>
        <dbReference type="PROSITE" id="PS50885"/>
    </source>
</evidence>
<keyword evidence="10" id="KW-0067">ATP-binding</keyword>
<evidence type="ECO:0000256" key="8">
    <source>
        <dbReference type="ARBA" id="ARBA00022741"/>
    </source>
</evidence>
<keyword evidence="5" id="KW-0597">Phosphoprotein</keyword>
<dbReference type="InterPro" id="IPR003594">
    <property type="entry name" value="HATPase_dom"/>
</dbReference>
<evidence type="ECO:0000256" key="14">
    <source>
        <dbReference type="SAM" id="Phobius"/>
    </source>
</evidence>
<keyword evidence="4" id="KW-1003">Cell membrane</keyword>
<organism evidence="17 18">
    <name type="scientific">Paenibacillus beijingensis</name>
    <dbReference type="NCBI Taxonomy" id="1126833"/>
    <lineage>
        <taxon>Bacteria</taxon>
        <taxon>Bacillati</taxon>
        <taxon>Bacillota</taxon>
        <taxon>Bacilli</taxon>
        <taxon>Bacillales</taxon>
        <taxon>Paenibacillaceae</taxon>
        <taxon>Paenibacillus</taxon>
    </lineage>
</organism>
<accession>A0A0D5NJM3</accession>